<proteinExistence type="predicted"/>
<dbReference type="SUPFAM" id="SSF49265">
    <property type="entry name" value="Fibronectin type III"/>
    <property type="match status" value="1"/>
</dbReference>
<sequence>MSPTNVTVTVKGITVTLIWLSNFNGGFKQFFVVQFRKYDSKSWQSLEPIPDERTGVNKKEIFYSLQLNTVFESLRIIVLVQVNQPNLLHVSLQRGNALLNYVEVSCVPIPKERKFVIHGLENRIPYADIDFTLTADHLPDSSSSSNSSSDTDNE</sequence>
<dbReference type="AlphaFoldDB" id="A0A8B6F1R0"/>
<dbReference type="InterPro" id="IPR036116">
    <property type="entry name" value="FN3_sf"/>
</dbReference>
<evidence type="ECO:0000313" key="2">
    <source>
        <dbReference type="Proteomes" id="UP000596742"/>
    </source>
</evidence>
<evidence type="ECO:0000313" key="1">
    <source>
        <dbReference type="EMBL" id="VDI42393.1"/>
    </source>
</evidence>
<dbReference type="OrthoDB" id="6161547at2759"/>
<comment type="caution">
    <text evidence="1">The sequence shown here is derived from an EMBL/GenBank/DDBJ whole genome shotgun (WGS) entry which is preliminary data.</text>
</comment>
<dbReference type="Proteomes" id="UP000596742">
    <property type="component" value="Unassembled WGS sequence"/>
</dbReference>
<accession>A0A8B6F1R0</accession>
<organism evidence="1 2">
    <name type="scientific">Mytilus galloprovincialis</name>
    <name type="common">Mediterranean mussel</name>
    <dbReference type="NCBI Taxonomy" id="29158"/>
    <lineage>
        <taxon>Eukaryota</taxon>
        <taxon>Metazoa</taxon>
        <taxon>Spiralia</taxon>
        <taxon>Lophotrochozoa</taxon>
        <taxon>Mollusca</taxon>
        <taxon>Bivalvia</taxon>
        <taxon>Autobranchia</taxon>
        <taxon>Pteriomorphia</taxon>
        <taxon>Mytilida</taxon>
        <taxon>Mytiloidea</taxon>
        <taxon>Mytilidae</taxon>
        <taxon>Mytilinae</taxon>
        <taxon>Mytilus</taxon>
    </lineage>
</organism>
<gene>
    <name evidence="1" type="ORF">MGAL_10B035619</name>
</gene>
<protein>
    <submittedName>
        <fullName evidence="1">Uncharacterized protein</fullName>
    </submittedName>
</protein>
<dbReference type="EMBL" id="UYJE01006016">
    <property type="protein sequence ID" value="VDI42393.1"/>
    <property type="molecule type" value="Genomic_DNA"/>
</dbReference>
<reference evidence="1" key="1">
    <citation type="submission" date="2018-11" db="EMBL/GenBank/DDBJ databases">
        <authorList>
            <person name="Alioto T."/>
            <person name="Alioto T."/>
        </authorList>
    </citation>
    <scope>NUCLEOTIDE SEQUENCE</scope>
</reference>
<keyword evidence="2" id="KW-1185">Reference proteome</keyword>
<name>A0A8B6F1R0_MYTGA</name>